<dbReference type="RefSeq" id="WP_376944093.1">
    <property type="nucleotide sequence ID" value="NZ_CP171449.1"/>
</dbReference>
<evidence type="ECO:0000313" key="1">
    <source>
        <dbReference type="EMBL" id="MFC0709308.1"/>
    </source>
</evidence>
<dbReference type="GO" id="GO:0016301">
    <property type="term" value="F:kinase activity"/>
    <property type="evidence" value="ECO:0007669"/>
    <property type="project" value="UniProtKB-KW"/>
</dbReference>
<evidence type="ECO:0000313" key="2">
    <source>
        <dbReference type="Proteomes" id="UP001589891"/>
    </source>
</evidence>
<dbReference type="InterPro" id="IPR011009">
    <property type="entry name" value="Kinase-like_dom_sf"/>
</dbReference>
<dbReference type="SUPFAM" id="SSF56112">
    <property type="entry name" value="Protein kinase-like (PK-like)"/>
    <property type="match status" value="1"/>
</dbReference>
<gene>
    <name evidence="1" type="ORF">ACFFGX_06775</name>
</gene>
<protein>
    <submittedName>
        <fullName evidence="1">Lipopolysaccharide kinase InaA family protein</fullName>
    </submittedName>
</protein>
<reference evidence="1 2" key="1">
    <citation type="submission" date="2024-09" db="EMBL/GenBank/DDBJ databases">
        <authorList>
            <person name="Sun Q."/>
            <person name="Mori K."/>
        </authorList>
    </citation>
    <scope>NUCLEOTIDE SEQUENCE [LARGE SCALE GENOMIC DNA]</scope>
    <source>
        <strain evidence="1 2">NCAIM B.01794</strain>
    </source>
</reference>
<keyword evidence="1" id="KW-0418">Kinase</keyword>
<proteinExistence type="predicted"/>
<accession>A0ABV6SJ98</accession>
<organism evidence="1 2">
    <name type="scientific">Azorhizophilus paspali</name>
    <name type="common">Azotobacter paspali</name>
    <dbReference type="NCBI Taxonomy" id="69963"/>
    <lineage>
        <taxon>Bacteria</taxon>
        <taxon>Pseudomonadati</taxon>
        <taxon>Pseudomonadota</taxon>
        <taxon>Gammaproteobacteria</taxon>
        <taxon>Pseudomonadales</taxon>
        <taxon>Pseudomonadaceae</taxon>
        <taxon>Azorhizophilus</taxon>
    </lineage>
</organism>
<dbReference type="Proteomes" id="UP001589891">
    <property type="component" value="Unassembled WGS sequence"/>
</dbReference>
<dbReference type="EMBL" id="JBHLSS010000042">
    <property type="protein sequence ID" value="MFC0709308.1"/>
    <property type="molecule type" value="Genomic_DNA"/>
</dbReference>
<keyword evidence="1" id="KW-0808">Transferase</keyword>
<comment type="caution">
    <text evidence="1">The sequence shown here is derived from an EMBL/GenBank/DDBJ whole genome shotgun (WGS) entry which is preliminary data.</text>
</comment>
<sequence>MRIVSAQQLEEWLGNGRVLEKDGRGPKVVALDDGRFLKIFHTRRHPLLARLRPAARRFFENAERLAQRGIRAPRVVDLFWLDRETGLSGCLYQPLPGTSVEQLYRQEPQKIAELLPALADLIRNLHEHGVYFRSLHLGNIIRMPDGQFGLIDILDLRCRQGALGAWQVKRNFAHLRRYLERRKLTDFPFDALYELYGHPAHGRHDPDTLATSGKAK</sequence>
<dbReference type="Pfam" id="PF06293">
    <property type="entry name" value="Kdo"/>
    <property type="match status" value="1"/>
</dbReference>
<name>A0ABV6SJ98_AZOPA</name>
<keyword evidence="2" id="KW-1185">Reference proteome</keyword>